<dbReference type="EMBL" id="JACTVA010000009">
    <property type="protein sequence ID" value="MBC9206655.1"/>
    <property type="molecule type" value="Genomic_DNA"/>
</dbReference>
<keyword evidence="14" id="KW-1185">Reference proteome</keyword>
<dbReference type="InterPro" id="IPR046342">
    <property type="entry name" value="CBS_dom_sf"/>
</dbReference>
<feature type="domain" description="CBS" evidence="11">
    <location>
        <begin position="284"/>
        <end position="341"/>
    </location>
</feature>
<evidence type="ECO:0000259" key="12">
    <source>
        <dbReference type="PROSITE" id="PS51846"/>
    </source>
</evidence>
<keyword evidence="3 9" id="KW-0812">Transmembrane</keyword>
<dbReference type="SUPFAM" id="SSF56176">
    <property type="entry name" value="FAD-binding/transporter-associated domain-like"/>
    <property type="match status" value="1"/>
</dbReference>
<feature type="transmembrane region" description="Helical" evidence="10">
    <location>
        <begin position="99"/>
        <end position="120"/>
    </location>
</feature>
<dbReference type="Pfam" id="PF01595">
    <property type="entry name" value="CNNM"/>
    <property type="match status" value="1"/>
</dbReference>
<accession>A0ABR7RJB0</accession>
<reference evidence="13 14" key="1">
    <citation type="journal article" date="2013" name="Int. J. Syst. Evol. Microbiol.">
        <title>Roseomonas aerophila sp. nov., isolated from air.</title>
        <authorList>
            <person name="Kim S.J."/>
            <person name="Weon H.Y."/>
            <person name="Ahn J.H."/>
            <person name="Hong S.B."/>
            <person name="Seok S.J."/>
            <person name="Whang K.S."/>
            <person name="Kwon S.W."/>
        </authorList>
    </citation>
    <scope>NUCLEOTIDE SEQUENCE [LARGE SCALE GENOMIC DNA]</scope>
    <source>
        <strain evidence="13 14">NBRC 108923</strain>
    </source>
</reference>
<keyword evidence="5 9" id="KW-1133">Transmembrane helix</keyword>
<comment type="similarity">
    <text evidence="2">Belongs to the UPF0053 family. Hemolysin C subfamily.</text>
</comment>
<gene>
    <name evidence="13" type="ORF">IBL26_07375</name>
</gene>
<dbReference type="Gene3D" id="3.10.580.10">
    <property type="entry name" value="CBS-domain"/>
    <property type="match status" value="1"/>
</dbReference>
<dbReference type="InterPro" id="IPR016169">
    <property type="entry name" value="FAD-bd_PCMH_sub2"/>
</dbReference>
<evidence type="ECO:0000256" key="9">
    <source>
        <dbReference type="PROSITE-ProRule" id="PRU01193"/>
    </source>
</evidence>
<dbReference type="SUPFAM" id="SSF54631">
    <property type="entry name" value="CBS-domain pair"/>
    <property type="match status" value="1"/>
</dbReference>
<sequence>MALALEIVVILLLVLLNGMFAMSELAIVSSRRGRLQALQRAGKPGAEAALALAEDPSRFLPTVQVGITLVGIFAGAFAGQGLANRLAGVVSLIPGMAPYASQLSLAVVVLFITYLSLILGELVPKQFALRNPEGVASLVARPMTTLSRVAAPMVWLLSHSSALVLKLLGASAPVESTVTEEEVKAVVAEGAQHGALEHEERHMIERVLRLADKPVRALMTPRNEVDWIDRAATPPEIVARLRASDVTRFVVAEGRIDNVVGVVHSKDLLDQMLEEGGELSVATAMRQPMVLPDNLSALDGLERLRHDRVGLALVMDEYGSFEGVVTASDLLEAIVGELGGEPLPATGSAVQRHDGSLLLDGMMASDEARDRLDLPELPGKGTFHTVAGLMLALLQRVPREGDRIVWGGWRFEIVDMDGRRVDKVLASKEEATGA</sequence>
<dbReference type="InterPro" id="IPR005170">
    <property type="entry name" value="Transptr-assoc_dom"/>
</dbReference>
<comment type="subcellular location">
    <subcellularLocation>
        <location evidence="1">Membrane</location>
        <topology evidence="1">Multi-pass membrane protein</topology>
    </subcellularLocation>
</comment>
<evidence type="ECO:0000256" key="6">
    <source>
        <dbReference type="ARBA" id="ARBA00023122"/>
    </source>
</evidence>
<dbReference type="Pfam" id="PF00571">
    <property type="entry name" value="CBS"/>
    <property type="match status" value="2"/>
</dbReference>
<comment type="caution">
    <text evidence="13">The sequence shown here is derived from an EMBL/GenBank/DDBJ whole genome shotgun (WGS) entry which is preliminary data.</text>
</comment>
<dbReference type="InterPro" id="IPR000644">
    <property type="entry name" value="CBS_dom"/>
</dbReference>
<dbReference type="PANTHER" id="PTHR22777">
    <property type="entry name" value="HEMOLYSIN-RELATED"/>
    <property type="match status" value="1"/>
</dbReference>
<evidence type="ECO:0000313" key="13">
    <source>
        <dbReference type="EMBL" id="MBC9206655.1"/>
    </source>
</evidence>
<organism evidence="13 14">
    <name type="scientific">Teichococcus aerophilus</name>
    <dbReference type="NCBI Taxonomy" id="1224513"/>
    <lineage>
        <taxon>Bacteria</taxon>
        <taxon>Pseudomonadati</taxon>
        <taxon>Pseudomonadota</taxon>
        <taxon>Alphaproteobacteria</taxon>
        <taxon>Acetobacterales</taxon>
        <taxon>Roseomonadaceae</taxon>
        <taxon>Roseomonas</taxon>
    </lineage>
</organism>
<evidence type="ECO:0000256" key="5">
    <source>
        <dbReference type="ARBA" id="ARBA00022989"/>
    </source>
</evidence>
<evidence type="ECO:0000256" key="10">
    <source>
        <dbReference type="SAM" id="Phobius"/>
    </source>
</evidence>
<name>A0ABR7RJB0_9PROT</name>
<keyword evidence="6 8" id="KW-0129">CBS domain</keyword>
<dbReference type="RefSeq" id="WP_187783833.1">
    <property type="nucleotide sequence ID" value="NZ_JACTVA010000009.1"/>
</dbReference>
<dbReference type="InterPro" id="IPR044751">
    <property type="entry name" value="Ion_transp-like_CBS"/>
</dbReference>
<dbReference type="InterPro" id="IPR036318">
    <property type="entry name" value="FAD-bd_PCMH-like_sf"/>
</dbReference>
<dbReference type="PROSITE" id="PS51846">
    <property type="entry name" value="CNNM"/>
    <property type="match status" value="1"/>
</dbReference>
<keyword evidence="4" id="KW-0677">Repeat</keyword>
<evidence type="ECO:0000259" key="11">
    <source>
        <dbReference type="PROSITE" id="PS51371"/>
    </source>
</evidence>
<feature type="transmembrane region" description="Helical" evidence="10">
    <location>
        <begin position="6"/>
        <end position="28"/>
    </location>
</feature>
<dbReference type="PANTHER" id="PTHR22777:SF17">
    <property type="entry name" value="UPF0053 PROTEIN SLL0260"/>
    <property type="match status" value="1"/>
</dbReference>
<dbReference type="PROSITE" id="PS51371">
    <property type="entry name" value="CBS"/>
    <property type="match status" value="2"/>
</dbReference>
<dbReference type="InterPro" id="IPR002550">
    <property type="entry name" value="CNNM"/>
</dbReference>
<evidence type="ECO:0000313" key="14">
    <source>
        <dbReference type="Proteomes" id="UP000626026"/>
    </source>
</evidence>
<dbReference type="CDD" id="cd04590">
    <property type="entry name" value="CBS_pair_CorC_HlyC_assoc"/>
    <property type="match status" value="1"/>
</dbReference>
<feature type="domain" description="CNNM transmembrane" evidence="12">
    <location>
        <begin position="1"/>
        <end position="200"/>
    </location>
</feature>
<evidence type="ECO:0000256" key="4">
    <source>
        <dbReference type="ARBA" id="ARBA00022737"/>
    </source>
</evidence>
<protein>
    <submittedName>
        <fullName evidence="13">HlyC/CorC family transporter</fullName>
    </submittedName>
</protein>
<dbReference type="Gene3D" id="3.30.465.10">
    <property type="match status" value="1"/>
</dbReference>
<dbReference type="Proteomes" id="UP000626026">
    <property type="component" value="Unassembled WGS sequence"/>
</dbReference>
<dbReference type="SMART" id="SM01091">
    <property type="entry name" value="CorC_HlyC"/>
    <property type="match status" value="1"/>
</dbReference>
<keyword evidence="7 9" id="KW-0472">Membrane</keyword>
<dbReference type="Pfam" id="PF03471">
    <property type="entry name" value="CorC_HlyC"/>
    <property type="match status" value="1"/>
</dbReference>
<proteinExistence type="inferred from homology"/>
<feature type="transmembrane region" description="Helical" evidence="10">
    <location>
        <begin position="59"/>
        <end position="79"/>
    </location>
</feature>
<evidence type="ECO:0000256" key="2">
    <source>
        <dbReference type="ARBA" id="ARBA00006446"/>
    </source>
</evidence>
<evidence type="ECO:0000256" key="7">
    <source>
        <dbReference type="ARBA" id="ARBA00023136"/>
    </source>
</evidence>
<evidence type="ECO:0000256" key="3">
    <source>
        <dbReference type="ARBA" id="ARBA00022692"/>
    </source>
</evidence>
<evidence type="ECO:0000256" key="8">
    <source>
        <dbReference type="PROSITE-ProRule" id="PRU00703"/>
    </source>
</evidence>
<evidence type="ECO:0000256" key="1">
    <source>
        <dbReference type="ARBA" id="ARBA00004141"/>
    </source>
</evidence>
<feature type="domain" description="CBS" evidence="11">
    <location>
        <begin position="219"/>
        <end position="279"/>
    </location>
</feature>